<evidence type="ECO:0000313" key="2">
    <source>
        <dbReference type="Proteomes" id="UP000824193"/>
    </source>
</evidence>
<accession>A0A9D1V5Y3</accession>
<name>A0A9D1V5Y3_9FIRM</name>
<dbReference type="Proteomes" id="UP000824193">
    <property type="component" value="Unassembled WGS sequence"/>
</dbReference>
<evidence type="ECO:0000313" key="1">
    <source>
        <dbReference type="EMBL" id="HIX06543.1"/>
    </source>
</evidence>
<comment type="caution">
    <text evidence="1">The sequence shown here is derived from an EMBL/GenBank/DDBJ whole genome shotgun (WGS) entry which is preliminary data.</text>
</comment>
<reference evidence="1" key="2">
    <citation type="submission" date="2021-04" db="EMBL/GenBank/DDBJ databases">
        <authorList>
            <person name="Gilroy R."/>
        </authorList>
    </citation>
    <scope>NUCLEOTIDE SEQUENCE</scope>
    <source>
        <strain evidence="1">2239</strain>
    </source>
</reference>
<dbReference type="AlphaFoldDB" id="A0A9D1V5Y3"/>
<reference evidence="1" key="1">
    <citation type="journal article" date="2021" name="PeerJ">
        <title>Extensive microbial diversity within the chicken gut microbiome revealed by metagenomics and culture.</title>
        <authorList>
            <person name="Gilroy R."/>
            <person name="Ravi A."/>
            <person name="Getino M."/>
            <person name="Pursley I."/>
            <person name="Horton D.L."/>
            <person name="Alikhan N.F."/>
            <person name="Baker D."/>
            <person name="Gharbi K."/>
            <person name="Hall N."/>
            <person name="Watson M."/>
            <person name="Adriaenssens E.M."/>
            <person name="Foster-Nyarko E."/>
            <person name="Jarju S."/>
            <person name="Secka A."/>
            <person name="Antonio M."/>
            <person name="Oren A."/>
            <person name="Chaudhuri R.R."/>
            <person name="La Ragione R."/>
            <person name="Hildebrand F."/>
            <person name="Pallen M.J."/>
        </authorList>
    </citation>
    <scope>NUCLEOTIDE SEQUENCE</scope>
    <source>
        <strain evidence="1">2239</strain>
    </source>
</reference>
<protein>
    <submittedName>
        <fullName evidence="1">Uncharacterized protein</fullName>
    </submittedName>
</protein>
<proteinExistence type="predicted"/>
<dbReference type="EMBL" id="DXFW01000037">
    <property type="protein sequence ID" value="HIX06543.1"/>
    <property type="molecule type" value="Genomic_DNA"/>
</dbReference>
<organism evidence="1 2">
    <name type="scientific">Candidatus Allofournierella pullicola</name>
    <dbReference type="NCBI Taxonomy" id="2838596"/>
    <lineage>
        <taxon>Bacteria</taxon>
        <taxon>Bacillati</taxon>
        <taxon>Bacillota</taxon>
        <taxon>Clostridia</taxon>
        <taxon>Eubacteriales</taxon>
        <taxon>Oscillospiraceae</taxon>
        <taxon>Allofournierella</taxon>
    </lineage>
</organism>
<gene>
    <name evidence="1" type="ORF">H9865_10695</name>
</gene>
<sequence>MQNAKNLYILSDTNAFTRGELDNVALTEDGVCLEQVAGRHVLYGCFTSQPVNLPAFDRLVMSWNADTPPGTVVEAQARVRVGEEWSGWQSFGKWSPYIQRASVTGSEDDPVFMWHNVLHIGKGRAVQAQLRIYLYTDDERLTPRVWLLAASVRPVDGESEPPALYSRALHLPAYSQKLRDPSLQNGMSAPVTLASLLNRWGQDVLPEELGQSMLDHGDADIGTRNFSFAAALAGGYGYRAYLAYLDPERLWQCVKQGDSVGVFMRYAASEEQAAATGKAYLPGAFADVEAQMMALRGFETGEEGSFALVNDSLAPTNAEAERAYPLDAFWNAYQGLALVITGRQKGRGEGCPHRRHARLRPLEQVGGYIFQDESGNDLPLPEDFAGTLACAVADGTVHATTAHKSFRFLKPTAQGGLQLPPELFGGKGRITVYAIDPSGCTLVGDVHLPG</sequence>